<sequence>MATENAPDTVHGVKVGPFEAKCCEPARQDDTDREKLKHTCLTNIMKPINPEDVHPAKNVPKENQKGTVSHKLIGHPVKVGPSEAKFWEPVLQDDTHSEKLKDTCTTNIIKPVNPEDVQPATNMPKENQEGTRSHELTVGVLTENGMSHPFDSTTSALQPVMKALVRNELLRHINEDVKVSVVSCITEISRIYAPKYPYDDHKQIEIELYHSNLTFCFYFNVFSFYKPGQFLCQEILRQTVMTLKKLADVTNRSYRKGVRVVKIFAKVRVYAVLLDLENETLV</sequence>
<comment type="subcellular location">
    <subcellularLocation>
        <location evidence="1">Nucleus</location>
    </subcellularLocation>
</comment>
<comment type="caution">
    <text evidence="6">The sequence shown here is derived from an EMBL/GenBank/DDBJ whole genome shotgun (WGS) entry which is preliminary data.</text>
</comment>
<name>A0A9J5YSM8_SOLCO</name>
<evidence type="ECO:0000256" key="5">
    <source>
        <dbReference type="SAM" id="MobiDB-lite"/>
    </source>
</evidence>
<keyword evidence="7" id="KW-1185">Reference proteome</keyword>
<dbReference type="GO" id="GO:0007064">
    <property type="term" value="P:mitotic sister chromatid cohesion"/>
    <property type="evidence" value="ECO:0007669"/>
    <property type="project" value="InterPro"/>
</dbReference>
<keyword evidence="4" id="KW-0539">Nucleus</keyword>
<evidence type="ECO:0000256" key="2">
    <source>
        <dbReference type="ARBA" id="ARBA00022763"/>
    </source>
</evidence>
<proteinExistence type="predicted"/>
<dbReference type="PANTHER" id="PTHR12663:SF56">
    <property type="entry name" value="TUDOR DOMAIN-CONTAINING PROTEIN"/>
    <property type="match status" value="1"/>
</dbReference>
<dbReference type="GO" id="GO:0000785">
    <property type="term" value="C:chromatin"/>
    <property type="evidence" value="ECO:0007669"/>
    <property type="project" value="TreeGrafter"/>
</dbReference>
<evidence type="ECO:0000256" key="1">
    <source>
        <dbReference type="ARBA" id="ARBA00004123"/>
    </source>
</evidence>
<accession>A0A9J5YSM8</accession>
<keyword evidence="3" id="KW-0234">DNA repair</keyword>
<dbReference type="Proteomes" id="UP000824120">
    <property type="component" value="Chromosome 6"/>
</dbReference>
<evidence type="ECO:0000313" key="7">
    <source>
        <dbReference type="Proteomes" id="UP000824120"/>
    </source>
</evidence>
<feature type="region of interest" description="Disordered" evidence="5">
    <location>
        <begin position="110"/>
        <end position="132"/>
    </location>
</feature>
<dbReference type="GO" id="GO:0005634">
    <property type="term" value="C:nucleus"/>
    <property type="evidence" value="ECO:0007669"/>
    <property type="project" value="UniProtKB-SubCell"/>
</dbReference>
<dbReference type="EMBL" id="JACXVP010000006">
    <property type="protein sequence ID" value="KAG5602092.1"/>
    <property type="molecule type" value="Genomic_DNA"/>
</dbReference>
<keyword evidence="2" id="KW-0227">DNA damage</keyword>
<dbReference type="Pfam" id="PF20168">
    <property type="entry name" value="PDS5"/>
    <property type="match status" value="1"/>
</dbReference>
<organism evidence="6 7">
    <name type="scientific">Solanum commersonii</name>
    <name type="common">Commerson's wild potato</name>
    <name type="synonym">Commerson's nightshade</name>
    <dbReference type="NCBI Taxonomy" id="4109"/>
    <lineage>
        <taxon>Eukaryota</taxon>
        <taxon>Viridiplantae</taxon>
        <taxon>Streptophyta</taxon>
        <taxon>Embryophyta</taxon>
        <taxon>Tracheophyta</taxon>
        <taxon>Spermatophyta</taxon>
        <taxon>Magnoliopsida</taxon>
        <taxon>eudicotyledons</taxon>
        <taxon>Gunneridae</taxon>
        <taxon>Pentapetalae</taxon>
        <taxon>asterids</taxon>
        <taxon>lamiids</taxon>
        <taxon>Solanales</taxon>
        <taxon>Solanaceae</taxon>
        <taxon>Solanoideae</taxon>
        <taxon>Solaneae</taxon>
        <taxon>Solanum</taxon>
    </lineage>
</organism>
<dbReference type="InterPro" id="IPR039776">
    <property type="entry name" value="Pds5"/>
</dbReference>
<evidence type="ECO:0000256" key="4">
    <source>
        <dbReference type="ARBA" id="ARBA00023242"/>
    </source>
</evidence>
<evidence type="ECO:0000313" key="6">
    <source>
        <dbReference type="EMBL" id="KAG5602092.1"/>
    </source>
</evidence>
<reference evidence="6 7" key="1">
    <citation type="submission" date="2020-09" db="EMBL/GenBank/DDBJ databases">
        <title>De no assembly of potato wild relative species, Solanum commersonii.</title>
        <authorList>
            <person name="Cho K."/>
        </authorList>
    </citation>
    <scope>NUCLEOTIDE SEQUENCE [LARGE SCALE GENOMIC DNA]</scope>
    <source>
        <strain evidence="6">LZ3.2</strain>
        <tissue evidence="6">Leaf</tissue>
    </source>
</reference>
<evidence type="ECO:0000256" key="3">
    <source>
        <dbReference type="ARBA" id="ARBA00023204"/>
    </source>
</evidence>
<dbReference type="OrthoDB" id="200660at2759"/>
<dbReference type="GO" id="GO:0006281">
    <property type="term" value="P:DNA repair"/>
    <property type="evidence" value="ECO:0007669"/>
    <property type="project" value="UniProtKB-KW"/>
</dbReference>
<protein>
    <submittedName>
        <fullName evidence="6">Uncharacterized protein</fullName>
    </submittedName>
</protein>
<dbReference type="AlphaFoldDB" id="A0A9J5YSM8"/>
<dbReference type="PANTHER" id="PTHR12663">
    <property type="entry name" value="ANDROGEN INDUCED INHIBITOR OF PROLIFERATION AS3 / PDS5-RELATED"/>
    <property type="match status" value="1"/>
</dbReference>
<gene>
    <name evidence="6" type="ORF">H5410_033462</name>
</gene>